<comment type="caution">
    <text evidence="2">The sequence shown here is derived from an EMBL/GenBank/DDBJ whole genome shotgun (WGS) entry which is preliminary data.</text>
</comment>
<name>A0AAW1IV64_POPJA</name>
<sequence length="84" mass="9877">MPYSLDYTDGQDYRNDQSGEGFRGMKDGPDEEDTKSNTDRRGDVDGEYSNGKGRYRDSSNYTDRGDYADDRAEKRLQQCWRWTR</sequence>
<keyword evidence="3" id="KW-1185">Reference proteome</keyword>
<protein>
    <submittedName>
        <fullName evidence="2">Uncharacterized protein</fullName>
    </submittedName>
</protein>
<dbReference type="AlphaFoldDB" id="A0AAW1IV64"/>
<organism evidence="2 3">
    <name type="scientific">Popillia japonica</name>
    <name type="common">Japanese beetle</name>
    <dbReference type="NCBI Taxonomy" id="7064"/>
    <lineage>
        <taxon>Eukaryota</taxon>
        <taxon>Metazoa</taxon>
        <taxon>Ecdysozoa</taxon>
        <taxon>Arthropoda</taxon>
        <taxon>Hexapoda</taxon>
        <taxon>Insecta</taxon>
        <taxon>Pterygota</taxon>
        <taxon>Neoptera</taxon>
        <taxon>Endopterygota</taxon>
        <taxon>Coleoptera</taxon>
        <taxon>Polyphaga</taxon>
        <taxon>Scarabaeiformia</taxon>
        <taxon>Scarabaeidae</taxon>
        <taxon>Rutelinae</taxon>
        <taxon>Popillia</taxon>
    </lineage>
</organism>
<evidence type="ECO:0000313" key="3">
    <source>
        <dbReference type="Proteomes" id="UP001458880"/>
    </source>
</evidence>
<evidence type="ECO:0000256" key="1">
    <source>
        <dbReference type="SAM" id="MobiDB-lite"/>
    </source>
</evidence>
<gene>
    <name evidence="2" type="ORF">QE152_g33859</name>
</gene>
<dbReference type="Proteomes" id="UP001458880">
    <property type="component" value="Unassembled WGS sequence"/>
</dbReference>
<feature type="compositionally biased region" description="Basic and acidic residues" evidence="1">
    <location>
        <begin position="11"/>
        <end position="44"/>
    </location>
</feature>
<proteinExistence type="predicted"/>
<reference evidence="2 3" key="1">
    <citation type="journal article" date="2024" name="BMC Genomics">
        <title>De novo assembly and annotation of Popillia japonica's genome with initial clues to its potential as an invasive pest.</title>
        <authorList>
            <person name="Cucini C."/>
            <person name="Boschi S."/>
            <person name="Funari R."/>
            <person name="Cardaioli E."/>
            <person name="Iannotti N."/>
            <person name="Marturano G."/>
            <person name="Paoli F."/>
            <person name="Bruttini M."/>
            <person name="Carapelli A."/>
            <person name="Frati F."/>
            <person name="Nardi F."/>
        </authorList>
    </citation>
    <scope>NUCLEOTIDE SEQUENCE [LARGE SCALE GENOMIC DNA]</scope>
    <source>
        <strain evidence="2">DMR45628</strain>
    </source>
</reference>
<feature type="region of interest" description="Disordered" evidence="1">
    <location>
        <begin position="1"/>
        <end position="66"/>
    </location>
</feature>
<evidence type="ECO:0000313" key="2">
    <source>
        <dbReference type="EMBL" id="KAK9693977.1"/>
    </source>
</evidence>
<dbReference type="EMBL" id="JASPKY010000527">
    <property type="protein sequence ID" value="KAK9693977.1"/>
    <property type="molecule type" value="Genomic_DNA"/>
</dbReference>
<accession>A0AAW1IV64</accession>